<evidence type="ECO:0000313" key="2">
    <source>
        <dbReference type="EMBL" id="PWQ94334.1"/>
    </source>
</evidence>
<name>A0A317C6S8_9GAMM</name>
<evidence type="ECO:0008006" key="4">
    <source>
        <dbReference type="Google" id="ProtNLM"/>
    </source>
</evidence>
<organism evidence="2 3">
    <name type="scientific">Leucothrix pacifica</name>
    <dbReference type="NCBI Taxonomy" id="1247513"/>
    <lineage>
        <taxon>Bacteria</taxon>
        <taxon>Pseudomonadati</taxon>
        <taxon>Pseudomonadota</taxon>
        <taxon>Gammaproteobacteria</taxon>
        <taxon>Thiotrichales</taxon>
        <taxon>Thiotrichaceae</taxon>
        <taxon>Leucothrix</taxon>
    </lineage>
</organism>
<reference evidence="2 3" key="1">
    <citation type="submission" date="2018-05" db="EMBL/GenBank/DDBJ databases">
        <title>Leucothrix arctica sp. nov., isolated from Arctic seawater.</title>
        <authorList>
            <person name="Choi A."/>
            <person name="Baek K."/>
        </authorList>
    </citation>
    <scope>NUCLEOTIDE SEQUENCE [LARGE SCALE GENOMIC DNA]</scope>
    <source>
        <strain evidence="2 3">JCM 18388</strain>
    </source>
</reference>
<keyword evidence="1" id="KW-0732">Signal</keyword>
<dbReference type="Proteomes" id="UP000245539">
    <property type="component" value="Unassembled WGS sequence"/>
</dbReference>
<keyword evidence="3" id="KW-1185">Reference proteome</keyword>
<feature type="chain" id="PRO_5016268491" description="Alpha-2-macroglobulin domain-containing protein" evidence="1">
    <location>
        <begin position="17"/>
        <end position="1202"/>
    </location>
</feature>
<dbReference type="EMBL" id="QGKM01000056">
    <property type="protein sequence ID" value="PWQ94334.1"/>
    <property type="molecule type" value="Genomic_DNA"/>
</dbReference>
<evidence type="ECO:0000256" key="1">
    <source>
        <dbReference type="SAM" id="SignalP"/>
    </source>
</evidence>
<comment type="caution">
    <text evidence="2">The sequence shown here is derived from an EMBL/GenBank/DDBJ whole genome shotgun (WGS) entry which is preliminary data.</text>
</comment>
<dbReference type="Gene3D" id="2.60.40.1930">
    <property type="match status" value="1"/>
</dbReference>
<feature type="signal peptide" evidence="1">
    <location>
        <begin position="1"/>
        <end position="16"/>
    </location>
</feature>
<proteinExistence type="predicted"/>
<accession>A0A317C6S8</accession>
<protein>
    <recommendedName>
        <fullName evidence="4">Alpha-2-macroglobulin domain-containing protein</fullName>
    </recommendedName>
</protein>
<sequence length="1202" mass="135313">MICLWLLLLLNSITYANTDKFDLDTLLEGTDHPSAIEQLDGLLESLDYTRDVELWTITLVRAARLRALESQHKQALDFLRSKSWPEDLLANTVLKIATSNEIEHYLNHKSWGLVPHSGRNEALAGKHVSEYHQLTTDLGNYYRSAFDDALDNAITLKQASAYFTPSEYPEHIRGYLADLVASRWIDFLSDDLYWTQRQQKQLRNIDLAALLALGARDDLELFDEHLHPLNRIKAISERLYYWHKRAGRKEAALEVYRLYVVLLNRHFSTAEETEVLSQSLTEAVKALGAQYPWWTVGQYQLSLFRQQMPHASALLEAHDLAVQASIAHPTSHGAKLSKALLRELEYQEFSVSGQRSSAIGRASLKVNYRNLYRLYFKAWKVSEPLPVSLEEGELRVVVDELLKQPATVEWKAELSDYSDLRHHETHLVPQIEEHGQWLLMVSPQAEFADVTEKVQLLNLHLSHYVASVSYHNGEFRVATYDGRRGRALPNIVVELVEVTDESTVVLTSAKSNVHGVATLSRTKDADHYQIRLRHGVDSSVIEIPGLLGLKDEQRWSLKPAKAVVFTDQLSYEPGDLIHWTMLVKASERNTQSAPHVLADSAGWMKLYNPDNQLILQQQVTTDATGLASGTLQLDENIQEIDFGTWRLQSSWRGNKSINVSKTAESYLTIDTLSEHLSANQALTINGVARSDRSKLEEAYISWKLRRSGFKANGDLVSSVEISQGVSELINHQFKVPLVLSIHDESSALRYRFELQLDLMDDGQRLKTISTPFNVANDHHYFTIKSDQAFYETAVGINLAFSKTNSHWQGVAGSSEWFLYALNAPHKIDTEKKHETKEWILGALKKHGELNHNNQGLARLHLKGLEAGIYRLRLVDKQSTDSESVGTAEELDIIVVESDNINRLKAGEVLLAQKANAEVGDTLKLLAGSGTQNQWVRLNILKQGKLLASQMLSPGVHLLEFPVTKSHQGGLAFNLEWVEQNQINNKDIFVAVPWVSKHLTLSITEQASGDHRLLKVTTSDGHALIHKKAQVLVHYSDIGTVNTPGEAINLSELYQQYQPSMIRLDNNGDSYPYYFRESRRIAPTAKSTLRYAEIRYSNKNNDAYLGKQSTFSMLPMMLVNNESALGQIGLSSNNQTLKTISASTSVVASGQHKPLSIVQRGFLNENGEFQLVIPASLRGKQVRAHILVVTPTLETGQLSTTLR</sequence>
<gene>
    <name evidence="2" type="ORF">DKW60_16995</name>
</gene>
<evidence type="ECO:0000313" key="3">
    <source>
        <dbReference type="Proteomes" id="UP000245539"/>
    </source>
</evidence>
<dbReference type="AlphaFoldDB" id="A0A317C6S8"/>